<name>A0A0D8JUF7_COCIM</name>
<dbReference type="VEuPathDB" id="FungiDB:CIMG_11317"/>
<feature type="region of interest" description="Disordered" evidence="1">
    <location>
        <begin position="1"/>
        <end position="35"/>
    </location>
</feature>
<evidence type="ECO:0000313" key="3">
    <source>
        <dbReference type="Proteomes" id="UP000001261"/>
    </source>
</evidence>
<proteinExistence type="predicted"/>
<reference evidence="3" key="1">
    <citation type="journal article" date="2009" name="Genome Res.">
        <title>Comparative genomic analyses of the human fungal pathogens Coccidioides and their relatives.</title>
        <authorList>
            <person name="Sharpton T.J."/>
            <person name="Stajich J.E."/>
            <person name="Rounsley S.D."/>
            <person name="Gardner M.J."/>
            <person name="Wortman J.R."/>
            <person name="Jordar V.S."/>
            <person name="Maiti R."/>
            <person name="Kodira C.D."/>
            <person name="Neafsey D.E."/>
            <person name="Zeng Q."/>
            <person name="Hung C.-Y."/>
            <person name="McMahan C."/>
            <person name="Muszewska A."/>
            <person name="Grynberg M."/>
            <person name="Mandel M.A."/>
            <person name="Kellner E.M."/>
            <person name="Barker B.M."/>
            <person name="Galgiani J.N."/>
            <person name="Orbach M.J."/>
            <person name="Kirkland T.N."/>
            <person name="Cole G.T."/>
            <person name="Henn M.R."/>
            <person name="Birren B.W."/>
            <person name="Taylor J.W."/>
        </authorList>
    </citation>
    <scope>NUCLEOTIDE SEQUENCE [LARGE SCALE GENOMIC DNA]</scope>
    <source>
        <strain evidence="3">RS</strain>
    </source>
</reference>
<keyword evidence="3" id="KW-1185">Reference proteome</keyword>
<dbReference type="KEGG" id="cim:CIMG_11317"/>
<protein>
    <submittedName>
        <fullName evidence="2">Uncharacterized protein</fullName>
    </submittedName>
</protein>
<evidence type="ECO:0000313" key="2">
    <source>
        <dbReference type="EMBL" id="KJF60980.1"/>
    </source>
</evidence>
<sequence>MRPHDSKRPPPSNRRLQARHPANLNGKNQINPDAIPPAWPKLSGIPSYPPIIPKLALRLEYVKHKVFLAPMQSSRETLIDMSLQLAAASWIASGSMVQDVNCSRPLKDTDLRTGLFKRRTVGSDPPPLRSSSFTRDCLDDSSSQGRQTRLASQSGKRHAGFSCANTLSINGLMIGVPEYRRELGMIACYWTPQRIFNQGQTVYKQLRSEMSQK</sequence>
<accession>A0A0D8JUF7</accession>
<dbReference type="InParanoid" id="A0A0D8JUF7"/>
<evidence type="ECO:0000256" key="1">
    <source>
        <dbReference type="SAM" id="MobiDB-lite"/>
    </source>
</evidence>
<gene>
    <name evidence="2" type="ORF">CIMG_11317</name>
</gene>
<dbReference type="RefSeq" id="XP_012213829.1">
    <property type="nucleotide sequence ID" value="XM_012358406.1"/>
</dbReference>
<dbReference type="AlphaFoldDB" id="A0A0D8JUF7"/>
<feature type="region of interest" description="Disordered" evidence="1">
    <location>
        <begin position="117"/>
        <end position="154"/>
    </location>
</feature>
<feature type="compositionally biased region" description="Polar residues" evidence="1">
    <location>
        <begin position="129"/>
        <end position="154"/>
    </location>
</feature>
<dbReference type="EMBL" id="GG704914">
    <property type="protein sequence ID" value="KJF60980.1"/>
    <property type="molecule type" value="Genomic_DNA"/>
</dbReference>
<dbReference type="Proteomes" id="UP000001261">
    <property type="component" value="Unassembled WGS sequence"/>
</dbReference>
<organism evidence="2 3">
    <name type="scientific">Coccidioides immitis (strain RS)</name>
    <name type="common">Valley fever fungus</name>
    <dbReference type="NCBI Taxonomy" id="246410"/>
    <lineage>
        <taxon>Eukaryota</taxon>
        <taxon>Fungi</taxon>
        <taxon>Dikarya</taxon>
        <taxon>Ascomycota</taxon>
        <taxon>Pezizomycotina</taxon>
        <taxon>Eurotiomycetes</taxon>
        <taxon>Eurotiomycetidae</taxon>
        <taxon>Onygenales</taxon>
        <taxon>Onygenaceae</taxon>
        <taxon>Coccidioides</taxon>
    </lineage>
</organism>
<dbReference type="GeneID" id="24163657"/>
<reference evidence="3" key="2">
    <citation type="journal article" date="2010" name="Genome Res.">
        <title>Population genomic sequencing of Coccidioides fungi reveals recent hybridization and transposon control.</title>
        <authorList>
            <person name="Neafsey D.E."/>
            <person name="Barker B.M."/>
            <person name="Sharpton T.J."/>
            <person name="Stajich J.E."/>
            <person name="Park D.J."/>
            <person name="Whiston E."/>
            <person name="Hung C.-Y."/>
            <person name="McMahan C."/>
            <person name="White J."/>
            <person name="Sykes S."/>
            <person name="Heiman D."/>
            <person name="Young S."/>
            <person name="Zeng Q."/>
            <person name="Abouelleil A."/>
            <person name="Aftuck L."/>
            <person name="Bessette D."/>
            <person name="Brown A."/>
            <person name="FitzGerald M."/>
            <person name="Lui A."/>
            <person name="Macdonald J.P."/>
            <person name="Priest M."/>
            <person name="Orbach M.J."/>
            <person name="Galgiani J.N."/>
            <person name="Kirkland T.N."/>
            <person name="Cole G.T."/>
            <person name="Birren B.W."/>
            <person name="Henn M.R."/>
            <person name="Taylor J.W."/>
            <person name="Rounsley S.D."/>
        </authorList>
    </citation>
    <scope>GENOME REANNOTATION</scope>
    <source>
        <strain evidence="3">RS</strain>
    </source>
</reference>